<protein>
    <submittedName>
        <fullName evidence="2">Uncharacterized protein</fullName>
    </submittedName>
</protein>
<evidence type="ECO:0000256" key="1">
    <source>
        <dbReference type="SAM" id="Phobius"/>
    </source>
</evidence>
<dbReference type="AlphaFoldDB" id="A0A424YIT9"/>
<feature type="transmembrane region" description="Helical" evidence="1">
    <location>
        <begin position="19"/>
        <end position="42"/>
    </location>
</feature>
<dbReference type="Proteomes" id="UP000285138">
    <property type="component" value="Unassembled WGS sequence"/>
</dbReference>
<keyword evidence="1" id="KW-0812">Transmembrane</keyword>
<keyword evidence="1" id="KW-1133">Transmembrane helix</keyword>
<keyword evidence="1" id="KW-0472">Membrane</keyword>
<proteinExistence type="predicted"/>
<name>A0A424YIT9_9FIRM</name>
<sequence length="191" mass="22140">LSWDIDVPILTNKYIFNQVFIGVILAVVFAVTIILLIQIFSGDFTWDFLVFILQIFLSMVVLFMVMIALGVIIFMGNRYDYNFSLDPDKGIWEKPQKRQQKRNSLVNTLLIFLGILSKNPSASGAGVIAQSRQKQFVRWKDVNKIEKDPRDRVIILKRNSRTLMIIFCLPENYEEVLNIIERKVQVEEPVA</sequence>
<accession>A0A424YIT9</accession>
<gene>
    <name evidence="2" type="ORF">D5R97_00585</name>
</gene>
<reference evidence="2 3" key="1">
    <citation type="submission" date="2018-08" db="EMBL/GenBank/DDBJ databases">
        <title>The metabolism and importance of syntrophic acetate oxidation coupled to methane or sulfide production in haloalkaline environments.</title>
        <authorList>
            <person name="Timmers P.H.A."/>
            <person name="Vavourakis C.D."/>
            <person name="Sorokin D.Y."/>
            <person name="Sinninghe Damste J.S."/>
            <person name="Muyzer G."/>
            <person name="Stams A.J.M."/>
            <person name="Plugge C.M."/>
        </authorList>
    </citation>
    <scope>NUCLEOTIDE SEQUENCE [LARGE SCALE GENOMIC DNA]</scope>
    <source>
        <strain evidence="2">MSAO_Bac1</strain>
    </source>
</reference>
<feature type="transmembrane region" description="Helical" evidence="1">
    <location>
        <begin position="48"/>
        <end position="74"/>
    </location>
</feature>
<evidence type="ECO:0000313" key="3">
    <source>
        <dbReference type="Proteomes" id="UP000285138"/>
    </source>
</evidence>
<evidence type="ECO:0000313" key="2">
    <source>
        <dbReference type="EMBL" id="RQD78322.1"/>
    </source>
</evidence>
<comment type="caution">
    <text evidence="2">The sequence shown here is derived from an EMBL/GenBank/DDBJ whole genome shotgun (WGS) entry which is preliminary data.</text>
</comment>
<organism evidence="2 3">
    <name type="scientific">Candidatus Syntrophonatronum acetioxidans</name>
    <dbReference type="NCBI Taxonomy" id="1795816"/>
    <lineage>
        <taxon>Bacteria</taxon>
        <taxon>Bacillati</taxon>
        <taxon>Bacillota</taxon>
        <taxon>Clostridia</taxon>
        <taxon>Eubacteriales</taxon>
        <taxon>Syntrophomonadaceae</taxon>
        <taxon>Candidatus Syntrophonatronum</taxon>
    </lineage>
</organism>
<dbReference type="EMBL" id="QZAA01000026">
    <property type="protein sequence ID" value="RQD78322.1"/>
    <property type="molecule type" value="Genomic_DNA"/>
</dbReference>
<feature type="non-terminal residue" evidence="2">
    <location>
        <position position="1"/>
    </location>
</feature>